<gene>
    <name evidence="4" type="ORF">CYCCA115_LOCUS22457</name>
</gene>
<dbReference type="Proteomes" id="UP001295423">
    <property type="component" value="Unassembled WGS sequence"/>
</dbReference>
<feature type="chain" id="PRO_5041998574" description="Alkaline phosphatase" evidence="1">
    <location>
        <begin position="16"/>
        <end position="771"/>
    </location>
</feature>
<organism evidence="4 5">
    <name type="scientific">Cylindrotheca closterium</name>
    <dbReference type="NCBI Taxonomy" id="2856"/>
    <lineage>
        <taxon>Eukaryota</taxon>
        <taxon>Sar</taxon>
        <taxon>Stramenopiles</taxon>
        <taxon>Ochrophyta</taxon>
        <taxon>Bacillariophyta</taxon>
        <taxon>Bacillariophyceae</taxon>
        <taxon>Bacillariophycidae</taxon>
        <taxon>Bacillariales</taxon>
        <taxon>Bacillariaceae</taxon>
        <taxon>Cylindrotheca</taxon>
    </lineage>
</organism>
<name>A0AAD2G9V5_9STRA</name>
<dbReference type="InterPro" id="IPR038607">
    <property type="entry name" value="PhoD-like_sf"/>
</dbReference>
<sequence length="771" mass="84910">MKLVVLAFLIPLVIAENFSSEGWNPKLWEDFLEAMLNGGHSPKPKNARKRNLQTEVSEPILADSFGGEPGFYHGVASGDPLEDRVILWTKYTPISANETVFLELRMAEVTTTIPLEDHLDPDKNDYLWTKTIRAEPGTDYIAKIDVTGLDSNKHYVYAFTDFNIASDVGQTRTAPSADDDEQEMNYCFFSCSNFASGYFHPYDICSTMEDLDFWIHVGDYIYESGYGNGGFGGGFGGGLAEREEVALPQWEVLNLQDYRNRYATHHRYDEGLRNIRRRAPVIAIWDDHEFANNAYGKDSDVGASNHQEVCDEVEDEEEPCRPEGDAVDRFNMASQAYLEWMPIRLSETVDHPTLNISSITQIIEWGSLATVVAVDTRMTERSKEATLYSTLTPFQELLVNETDVDSYYNESSPSRQKIDEVAEAVMANLSNPEHTMLGDTLRNLVLDTFQNSKDAGKPWQIFAQQVVMGNQLPPNFHKLADYAPEENKVLLQNFVGAGLQNPQFGTLLRGLVAMSIKKISLNSDAWDGFAHERALLLEGLRTKTNNPIVLGGDSHDSWAYSLVEDGGFEGEKIAVNINAPAVTSGGYGRVVGALFGFIAGAIGGIENLLKIVQDSLLADNSGLLYADINLKGFVAVTATKEKHVSEYILVETDTMEIDYAAARGASDNITASFKCDASLVTAAGEPGSLSAQDGCEIAFDSKRPEEWSIPVPVSGGSSRCDTSERLSGCDFTACELDASEFERPPEVKSDASLRSATSAAVIAFCMSLFMV</sequence>
<dbReference type="PANTHER" id="PTHR43606:SF2">
    <property type="entry name" value="ALKALINE PHOSPHATASE FAMILY PROTEIN (AFU_ORTHOLOGUE AFUA_5G03860)"/>
    <property type="match status" value="1"/>
</dbReference>
<dbReference type="AlphaFoldDB" id="A0AAD2G9V5"/>
<dbReference type="Gene3D" id="3.60.21.70">
    <property type="entry name" value="PhoD-like phosphatase"/>
    <property type="match status" value="1"/>
</dbReference>
<evidence type="ECO:0000313" key="4">
    <source>
        <dbReference type="EMBL" id="CAJ1966872.1"/>
    </source>
</evidence>
<feature type="domain" description="PhoD-like phosphatase metallophosphatase" evidence="2">
    <location>
        <begin position="188"/>
        <end position="643"/>
    </location>
</feature>
<evidence type="ECO:0000259" key="2">
    <source>
        <dbReference type="Pfam" id="PF09423"/>
    </source>
</evidence>
<feature type="domain" description="Phospholipase D N-terminal" evidence="3">
    <location>
        <begin position="73"/>
        <end position="173"/>
    </location>
</feature>
<evidence type="ECO:0000313" key="5">
    <source>
        <dbReference type="Proteomes" id="UP001295423"/>
    </source>
</evidence>
<evidence type="ECO:0008006" key="6">
    <source>
        <dbReference type="Google" id="ProtNLM"/>
    </source>
</evidence>
<evidence type="ECO:0000259" key="3">
    <source>
        <dbReference type="Pfam" id="PF16655"/>
    </source>
</evidence>
<reference evidence="4" key="1">
    <citation type="submission" date="2023-08" db="EMBL/GenBank/DDBJ databases">
        <authorList>
            <person name="Audoor S."/>
            <person name="Bilcke G."/>
        </authorList>
    </citation>
    <scope>NUCLEOTIDE SEQUENCE</scope>
</reference>
<dbReference type="PANTHER" id="PTHR43606">
    <property type="entry name" value="PHOSPHATASE, PUTATIVE (AFU_ORTHOLOGUE AFUA_6G08710)-RELATED"/>
    <property type="match status" value="1"/>
</dbReference>
<comment type="caution">
    <text evidence="4">The sequence shown here is derived from an EMBL/GenBank/DDBJ whole genome shotgun (WGS) entry which is preliminary data.</text>
</comment>
<dbReference type="InterPro" id="IPR032093">
    <property type="entry name" value="PhoD_N"/>
</dbReference>
<dbReference type="Pfam" id="PF16655">
    <property type="entry name" value="PhoD_N"/>
    <property type="match status" value="1"/>
</dbReference>
<dbReference type="Gene3D" id="2.60.40.380">
    <property type="entry name" value="Purple acid phosphatase-like, N-terminal"/>
    <property type="match status" value="1"/>
</dbReference>
<protein>
    <recommendedName>
        <fullName evidence="6">Alkaline phosphatase</fullName>
    </recommendedName>
</protein>
<dbReference type="InterPro" id="IPR029052">
    <property type="entry name" value="Metallo-depent_PP-like"/>
</dbReference>
<dbReference type="Pfam" id="PF09423">
    <property type="entry name" value="PhoD"/>
    <property type="match status" value="1"/>
</dbReference>
<dbReference type="SUPFAM" id="SSF56300">
    <property type="entry name" value="Metallo-dependent phosphatases"/>
    <property type="match status" value="1"/>
</dbReference>
<dbReference type="InterPro" id="IPR052900">
    <property type="entry name" value="Phospholipid_Metab_Enz"/>
</dbReference>
<accession>A0AAD2G9V5</accession>
<proteinExistence type="predicted"/>
<keyword evidence="1" id="KW-0732">Signal</keyword>
<dbReference type="EMBL" id="CAKOGP040002313">
    <property type="protein sequence ID" value="CAJ1966872.1"/>
    <property type="molecule type" value="Genomic_DNA"/>
</dbReference>
<feature type="signal peptide" evidence="1">
    <location>
        <begin position="1"/>
        <end position="15"/>
    </location>
</feature>
<keyword evidence="5" id="KW-1185">Reference proteome</keyword>
<evidence type="ECO:0000256" key="1">
    <source>
        <dbReference type="SAM" id="SignalP"/>
    </source>
</evidence>
<dbReference type="InterPro" id="IPR018946">
    <property type="entry name" value="PhoD-like_MPP"/>
</dbReference>